<dbReference type="Pfam" id="PF00173">
    <property type="entry name" value="Cyt-b5"/>
    <property type="match status" value="1"/>
</dbReference>
<evidence type="ECO:0000256" key="1">
    <source>
        <dbReference type="ARBA" id="ARBA00004370"/>
    </source>
</evidence>
<keyword evidence="2 7" id="KW-0349">Heme</keyword>
<name>A0A1R3KNK1_9ROSI</name>
<protein>
    <recommendedName>
        <fullName evidence="8">Cytochrome b5 heme-binding domain-containing protein</fullName>
    </recommendedName>
</protein>
<gene>
    <name evidence="9" type="ORF">COLO4_06262</name>
</gene>
<evidence type="ECO:0000256" key="2">
    <source>
        <dbReference type="ARBA" id="ARBA00022617"/>
    </source>
</evidence>
<dbReference type="GO" id="GO:0020037">
    <property type="term" value="F:heme binding"/>
    <property type="evidence" value="ECO:0007669"/>
    <property type="project" value="UniProtKB-UniRule"/>
</dbReference>
<dbReference type="PROSITE" id="PS00191">
    <property type="entry name" value="CYTOCHROME_B5_1"/>
    <property type="match status" value="1"/>
</dbReference>
<comment type="caution">
    <text evidence="9">The sequence shown here is derived from an EMBL/GenBank/DDBJ whole genome shotgun (WGS) entry which is preliminary data.</text>
</comment>
<sequence length="433" mass="48161">MNDLSNAAVKEQQSGFSCKPIPSLALYILLPLFFIGLSVSIFILVVVHNAAFLLSFLLLSALVTSFLAWNALNWRHHNKAAFTCFLNSFPDSDLRLAREGQLVKITGVASCGSLSLETSYERVGRCIYTSTLLYEYGQFGLKPVDVNRSWFQWNLAYCERFSTDFYITDQKSGVRAVVKAGSGCEVIPLIIESKLVTTTKQCKSLSPHFSNWLKDRNLSAEARLLRLEEGYLQEGSTVTVIGMLHKSNDILMIVQPPEIISTGCLWQRLLLPVDIDGMILGIPDKGSNPTLEEMASKQKVFSFEEVIKRKDRTDCLLLIDGKVYDVTPFLEDHPGGDEVLLAAAGKDATDDFEDVGHSFDARAIMEKYLVGEIDSSTVPVVKKFKQQQGSTVTSYKGDEPSLLIKILQFLVPLLILGFAFGLQYLGKKEKAED</sequence>
<dbReference type="EMBL" id="AWUE01012658">
    <property type="protein sequence ID" value="OMP08644.1"/>
    <property type="molecule type" value="Genomic_DNA"/>
</dbReference>
<feature type="domain" description="Cytochrome b5 heme-binding" evidence="8">
    <location>
        <begin position="298"/>
        <end position="374"/>
    </location>
</feature>
<evidence type="ECO:0000259" key="8">
    <source>
        <dbReference type="PROSITE" id="PS50255"/>
    </source>
</evidence>
<keyword evidence="7" id="KW-1133">Transmembrane helix</keyword>
<keyword evidence="5 7" id="KW-0408">Iron</keyword>
<dbReference type="PANTHER" id="PTHR33709">
    <property type="entry name" value="OSJNBA0035M09.9 PROTEIN"/>
    <property type="match status" value="1"/>
</dbReference>
<keyword evidence="6 7" id="KW-0472">Membrane</keyword>
<dbReference type="Proteomes" id="UP000187203">
    <property type="component" value="Unassembled WGS sequence"/>
</dbReference>
<proteinExistence type="inferred from homology"/>
<comment type="subcellular location">
    <subcellularLocation>
        <location evidence="1">Membrane</location>
    </subcellularLocation>
</comment>
<dbReference type="GO" id="GO:0046872">
    <property type="term" value="F:metal ion binding"/>
    <property type="evidence" value="ECO:0007669"/>
    <property type="project" value="UniProtKB-UniRule"/>
</dbReference>
<evidence type="ECO:0000256" key="4">
    <source>
        <dbReference type="ARBA" id="ARBA00022723"/>
    </source>
</evidence>
<dbReference type="SUPFAM" id="SSF55856">
    <property type="entry name" value="Cytochrome b5-like heme/steroid binding domain"/>
    <property type="match status" value="1"/>
</dbReference>
<dbReference type="FunFam" id="3.10.120.10:FF:000002">
    <property type="entry name" value="Cytochrome b5 type B"/>
    <property type="match status" value="1"/>
</dbReference>
<dbReference type="AlphaFoldDB" id="A0A1R3KNK1"/>
<evidence type="ECO:0000256" key="3">
    <source>
        <dbReference type="ARBA" id="ARBA00022692"/>
    </source>
</evidence>
<reference evidence="10" key="1">
    <citation type="submission" date="2013-09" db="EMBL/GenBank/DDBJ databases">
        <title>Corchorus olitorius genome sequencing.</title>
        <authorList>
            <person name="Alam M."/>
            <person name="Haque M.S."/>
            <person name="Islam M.S."/>
            <person name="Emdad E.M."/>
            <person name="Islam M.M."/>
            <person name="Ahmed B."/>
            <person name="Halim A."/>
            <person name="Hossen Q.M.M."/>
            <person name="Hossain M.Z."/>
            <person name="Ahmed R."/>
            <person name="Khan M.M."/>
            <person name="Islam R."/>
            <person name="Rashid M.M."/>
            <person name="Khan S.A."/>
            <person name="Rahman M.S."/>
            <person name="Alam M."/>
            <person name="Yahiya A.S."/>
            <person name="Khan M.S."/>
            <person name="Azam M.S."/>
            <person name="Haque T."/>
            <person name="Lashkar M.Z.H."/>
            <person name="Akhand A.I."/>
            <person name="Morshed G."/>
            <person name="Roy S."/>
            <person name="Uddin K.S."/>
            <person name="Rabeya T."/>
            <person name="Hossain A.S."/>
            <person name="Chowdhury A."/>
            <person name="Snigdha A.R."/>
            <person name="Mortoza M.S."/>
            <person name="Matin S.A."/>
            <person name="Hoque S.M.E."/>
            <person name="Islam M.K."/>
            <person name="Roy D.K."/>
            <person name="Haider R."/>
            <person name="Moosa M.M."/>
            <person name="Elias S.M."/>
            <person name="Hasan A.M."/>
            <person name="Jahan S."/>
            <person name="Shafiuddin M."/>
            <person name="Mahmood N."/>
            <person name="Shommy N.S."/>
        </authorList>
    </citation>
    <scope>NUCLEOTIDE SEQUENCE [LARGE SCALE GENOMIC DNA]</scope>
    <source>
        <strain evidence="10">cv. O-4</strain>
    </source>
</reference>
<keyword evidence="10" id="KW-1185">Reference proteome</keyword>
<feature type="transmembrane region" description="Helical" evidence="7">
    <location>
        <begin position="24"/>
        <end position="46"/>
    </location>
</feature>
<evidence type="ECO:0000256" key="7">
    <source>
        <dbReference type="RuleBase" id="RU362121"/>
    </source>
</evidence>
<feature type="transmembrane region" description="Helical" evidence="7">
    <location>
        <begin position="402"/>
        <end position="425"/>
    </location>
</feature>
<comment type="similarity">
    <text evidence="7">Belongs to the cytochrome b5 family.</text>
</comment>
<keyword evidence="3 7" id="KW-0812">Transmembrane</keyword>
<dbReference type="PRINTS" id="PR00363">
    <property type="entry name" value="CYTOCHROMEB5"/>
</dbReference>
<evidence type="ECO:0000313" key="10">
    <source>
        <dbReference type="Proteomes" id="UP000187203"/>
    </source>
</evidence>
<dbReference type="InterPro" id="IPR040339">
    <property type="entry name" value="At1g16860-like"/>
</dbReference>
<accession>A0A1R3KNK1</accession>
<organism evidence="9 10">
    <name type="scientific">Corchorus olitorius</name>
    <dbReference type="NCBI Taxonomy" id="93759"/>
    <lineage>
        <taxon>Eukaryota</taxon>
        <taxon>Viridiplantae</taxon>
        <taxon>Streptophyta</taxon>
        <taxon>Embryophyta</taxon>
        <taxon>Tracheophyta</taxon>
        <taxon>Spermatophyta</taxon>
        <taxon>Magnoliopsida</taxon>
        <taxon>eudicotyledons</taxon>
        <taxon>Gunneridae</taxon>
        <taxon>Pentapetalae</taxon>
        <taxon>rosids</taxon>
        <taxon>malvids</taxon>
        <taxon>Malvales</taxon>
        <taxon>Malvaceae</taxon>
        <taxon>Grewioideae</taxon>
        <taxon>Apeibeae</taxon>
        <taxon>Corchorus</taxon>
    </lineage>
</organism>
<dbReference type="Gene3D" id="3.10.120.10">
    <property type="entry name" value="Cytochrome b5-like heme/steroid binding domain"/>
    <property type="match status" value="1"/>
</dbReference>
<dbReference type="GO" id="GO:0016020">
    <property type="term" value="C:membrane"/>
    <property type="evidence" value="ECO:0007669"/>
    <property type="project" value="UniProtKB-SubCell"/>
</dbReference>
<dbReference type="PROSITE" id="PS50255">
    <property type="entry name" value="CYTOCHROME_B5_2"/>
    <property type="match status" value="1"/>
</dbReference>
<dbReference type="SMART" id="SM01117">
    <property type="entry name" value="Cyt-b5"/>
    <property type="match status" value="1"/>
</dbReference>
<feature type="transmembrane region" description="Helical" evidence="7">
    <location>
        <begin position="52"/>
        <end position="72"/>
    </location>
</feature>
<dbReference type="InterPro" id="IPR036400">
    <property type="entry name" value="Cyt_B5-like_heme/steroid_sf"/>
</dbReference>
<comment type="caution">
    <text evidence="7">Lacks conserved residue(s) required for the propagation of feature annotation.</text>
</comment>
<dbReference type="PANTHER" id="PTHR33709:SF20">
    <property type="entry name" value="OS04G0541900 PROTEIN"/>
    <property type="match status" value="1"/>
</dbReference>
<evidence type="ECO:0000313" key="9">
    <source>
        <dbReference type="EMBL" id="OMP08644.1"/>
    </source>
</evidence>
<evidence type="ECO:0000256" key="5">
    <source>
        <dbReference type="ARBA" id="ARBA00023004"/>
    </source>
</evidence>
<evidence type="ECO:0000256" key="6">
    <source>
        <dbReference type="ARBA" id="ARBA00023136"/>
    </source>
</evidence>
<keyword evidence="4 7" id="KW-0479">Metal-binding</keyword>
<dbReference type="OrthoDB" id="1875545at2759"/>
<dbReference type="InterPro" id="IPR001199">
    <property type="entry name" value="Cyt_B5-like_heme/steroid-bd"/>
</dbReference>
<dbReference type="InterPro" id="IPR018506">
    <property type="entry name" value="Cyt_B5_heme-BS"/>
</dbReference>